<dbReference type="EMBL" id="JH688350">
    <property type="protein sequence ID" value="EJD33237.1"/>
    <property type="molecule type" value="Genomic_DNA"/>
</dbReference>
<protein>
    <recommendedName>
        <fullName evidence="3">Reverse transcriptase zinc-binding domain-containing protein</fullName>
    </recommendedName>
</protein>
<feature type="non-terminal residue" evidence="1">
    <location>
        <position position="674"/>
    </location>
</feature>
<dbReference type="Proteomes" id="UP000006514">
    <property type="component" value="Unassembled WGS sequence"/>
</dbReference>
<name>J0D3H4_AURST</name>
<dbReference type="eggNOG" id="KOG3752">
    <property type="taxonomic scope" value="Eukaryota"/>
</dbReference>
<organism evidence="1 2">
    <name type="scientific">Auricularia subglabra (strain TFB-10046 / SS5)</name>
    <name type="common">White-rot fungus</name>
    <name type="synonym">Auricularia delicata (strain TFB10046)</name>
    <dbReference type="NCBI Taxonomy" id="717982"/>
    <lineage>
        <taxon>Eukaryota</taxon>
        <taxon>Fungi</taxon>
        <taxon>Dikarya</taxon>
        <taxon>Basidiomycota</taxon>
        <taxon>Agaricomycotina</taxon>
        <taxon>Agaricomycetes</taxon>
        <taxon>Auriculariales</taxon>
        <taxon>Auriculariaceae</taxon>
        <taxon>Auricularia</taxon>
    </lineage>
</organism>
<sequence>DQGGIKLFCAEERNEAQYISWVGAFLLEGEARPLWAWIADAIFAQAVIKAEIPRIPPEQRLDPLTLDWRPNMRKLPFILKQMVRVARKYNLTRDAPFIDQATREQMPVWTHPARQTLHASRGQKRRMRCLRIHHAVRTVEHLEEIAEIDETDHEEDRLCPCENCMTDRREGCNLPYACQATAEDILSDLAQKWCPSTTQPEYDTPFWDALGECSPEEITQGEPVAFNQNMDHFGEDGGYYRIFVDTLAIEGGNANETRLRPAGIRDFAEDRSESIQAMACAAMFMDSTEDACGGFSIHFPDGEIPGGEWKCEGPDHTYIRASALAILKATELTPSNLNLHIITPCQQVVQALTTRLGFHERTGWLFLPQEARALRATVAALRQRAGETTFTFIRKERIKLWEDMKETRFRAHLAAELAPVYNVDWDARVNFDRPGLSVVGVRQRVAHMAIRGWKDARISPRNRTERNLAKIKADLAELGAPAPSSKQLWQGIQNSDISKGARVFLWRAIHGAHKVGPYFAKMPQPWKGHGLCPDCGVEESIEHILLHCTSSGQSTIWPLVRIFLHHRKVDFTPSLGAILGCASRACEGSWGPRSVSVERSYRIVVSESAFMIWKIRCEKRIGHAEDPEWQLPAEAIKKKWNKMLSVRYFRDLKLTNKKRYGRRALDEHLVRWTW</sequence>
<dbReference type="InParanoid" id="J0D3H4"/>
<evidence type="ECO:0000313" key="2">
    <source>
        <dbReference type="Proteomes" id="UP000006514"/>
    </source>
</evidence>
<gene>
    <name evidence="1" type="ORF">AURDEDRAFT_32040</name>
</gene>
<dbReference type="KEGG" id="adl:AURDEDRAFT_32040"/>
<proteinExistence type="predicted"/>
<accession>J0D3H4</accession>
<dbReference type="AlphaFoldDB" id="J0D3H4"/>
<feature type="non-terminal residue" evidence="1">
    <location>
        <position position="1"/>
    </location>
</feature>
<keyword evidence="2" id="KW-1185">Reference proteome</keyword>
<evidence type="ECO:0008006" key="3">
    <source>
        <dbReference type="Google" id="ProtNLM"/>
    </source>
</evidence>
<evidence type="ECO:0000313" key="1">
    <source>
        <dbReference type="EMBL" id="EJD33237.1"/>
    </source>
</evidence>
<reference evidence="2" key="1">
    <citation type="journal article" date="2012" name="Science">
        <title>The Paleozoic origin of enzymatic lignin decomposition reconstructed from 31 fungal genomes.</title>
        <authorList>
            <person name="Floudas D."/>
            <person name="Binder M."/>
            <person name="Riley R."/>
            <person name="Barry K."/>
            <person name="Blanchette R.A."/>
            <person name="Henrissat B."/>
            <person name="Martinez A.T."/>
            <person name="Otillar R."/>
            <person name="Spatafora J.W."/>
            <person name="Yadav J.S."/>
            <person name="Aerts A."/>
            <person name="Benoit I."/>
            <person name="Boyd A."/>
            <person name="Carlson A."/>
            <person name="Copeland A."/>
            <person name="Coutinho P.M."/>
            <person name="de Vries R.P."/>
            <person name="Ferreira P."/>
            <person name="Findley K."/>
            <person name="Foster B."/>
            <person name="Gaskell J."/>
            <person name="Glotzer D."/>
            <person name="Gorecki P."/>
            <person name="Heitman J."/>
            <person name="Hesse C."/>
            <person name="Hori C."/>
            <person name="Igarashi K."/>
            <person name="Jurgens J.A."/>
            <person name="Kallen N."/>
            <person name="Kersten P."/>
            <person name="Kohler A."/>
            <person name="Kuees U."/>
            <person name="Kumar T.K.A."/>
            <person name="Kuo A."/>
            <person name="LaButti K."/>
            <person name="Larrondo L.F."/>
            <person name="Lindquist E."/>
            <person name="Ling A."/>
            <person name="Lombard V."/>
            <person name="Lucas S."/>
            <person name="Lundell T."/>
            <person name="Martin R."/>
            <person name="McLaughlin D.J."/>
            <person name="Morgenstern I."/>
            <person name="Morin E."/>
            <person name="Murat C."/>
            <person name="Nagy L.G."/>
            <person name="Nolan M."/>
            <person name="Ohm R.A."/>
            <person name="Patyshakuliyeva A."/>
            <person name="Rokas A."/>
            <person name="Ruiz-Duenas F.J."/>
            <person name="Sabat G."/>
            <person name="Salamov A."/>
            <person name="Samejima M."/>
            <person name="Schmutz J."/>
            <person name="Slot J.C."/>
            <person name="St John F."/>
            <person name="Stenlid J."/>
            <person name="Sun H."/>
            <person name="Sun S."/>
            <person name="Syed K."/>
            <person name="Tsang A."/>
            <person name="Wiebenga A."/>
            <person name="Young D."/>
            <person name="Pisabarro A."/>
            <person name="Eastwood D.C."/>
            <person name="Martin F."/>
            <person name="Cullen D."/>
            <person name="Grigoriev I.V."/>
            <person name="Hibbett D.S."/>
        </authorList>
    </citation>
    <scope>NUCLEOTIDE SEQUENCE [LARGE SCALE GENOMIC DNA]</scope>
    <source>
        <strain evidence="2">TFB10046</strain>
    </source>
</reference>
<dbReference type="OrthoDB" id="2752996at2759"/>